<reference evidence="4" key="1">
    <citation type="submission" date="2022-10" db="EMBL/GenBank/DDBJ databases">
        <title>Genome assembly of Lactococcus garvieae isolates from cricket gut.</title>
        <authorList>
            <person name="Luecke A.R."/>
            <person name="Brown A.M.V."/>
            <person name="Wakeman C.A."/>
        </authorList>
    </citation>
    <scope>NUCLEOTIDE SEQUENCE</scope>
    <source>
        <strain evidence="4">Alexii-11_2</strain>
    </source>
</reference>
<dbReference type="CDD" id="cd03032">
    <property type="entry name" value="ArsC_Spx"/>
    <property type="match status" value="1"/>
</dbReference>
<dbReference type="RefSeq" id="WP_264308140.1">
    <property type="nucleotide sequence ID" value="NZ_CP109635.1"/>
</dbReference>
<gene>
    <name evidence="4" type="ORF">OF801_10125</name>
</gene>
<organism evidence="4 5">
    <name type="scientific">Lactococcus garvieae</name>
    <dbReference type="NCBI Taxonomy" id="1363"/>
    <lineage>
        <taxon>Bacteria</taxon>
        <taxon>Bacillati</taxon>
        <taxon>Bacillota</taxon>
        <taxon>Bacilli</taxon>
        <taxon>Lactobacillales</taxon>
        <taxon>Streptococcaceae</taxon>
        <taxon>Lactococcus</taxon>
    </lineage>
</organism>
<dbReference type="PROSITE" id="PS51353">
    <property type="entry name" value="ARSC"/>
    <property type="match status" value="1"/>
</dbReference>
<proteinExistence type="inferred from homology"/>
<dbReference type="Pfam" id="PF03960">
    <property type="entry name" value="ArsC"/>
    <property type="match status" value="1"/>
</dbReference>
<comment type="similarity">
    <text evidence="3">Belongs to the ArsC family.</text>
</comment>
<dbReference type="InterPro" id="IPR006660">
    <property type="entry name" value="Arsenate_reductase-like"/>
</dbReference>
<dbReference type="Gene3D" id="3.40.30.10">
    <property type="entry name" value="Glutaredoxin"/>
    <property type="match status" value="1"/>
</dbReference>
<name>A0AA46TVB8_9LACT</name>
<dbReference type="InterPro" id="IPR036249">
    <property type="entry name" value="Thioredoxin-like_sf"/>
</dbReference>
<evidence type="ECO:0000313" key="4">
    <source>
        <dbReference type="EMBL" id="UYT10284.1"/>
    </source>
</evidence>
<dbReference type="Proteomes" id="UP001164042">
    <property type="component" value="Chromosome"/>
</dbReference>
<accession>A0AA46TVB8</accession>
<protein>
    <submittedName>
        <fullName evidence="4">Spx/MgsR family RNA polymerase-binding regulatory protein</fullName>
    </submittedName>
</protein>
<dbReference type="InterPro" id="IPR006504">
    <property type="entry name" value="Tscrpt_reg_Spx/MgsR"/>
</dbReference>
<keyword evidence="2" id="KW-0676">Redox-active center</keyword>
<dbReference type="AlphaFoldDB" id="A0AA46TVB8"/>
<evidence type="ECO:0000256" key="3">
    <source>
        <dbReference type="PROSITE-ProRule" id="PRU01282"/>
    </source>
</evidence>
<sequence length="124" mass="14555">MIKIYTTSSASSRKAIDWLVSHNLNFKEINWKSHSMTMEEFFKILSLTEKGISEIISKKCLAYHTFSTSLNNLTLEEVFMCVQAQKALLRVPLIFDEHHLQVGFNSDDIRQFIPREVRKVKRNY</sequence>
<dbReference type="EMBL" id="CP109635">
    <property type="protein sequence ID" value="UYT10284.1"/>
    <property type="molecule type" value="Genomic_DNA"/>
</dbReference>
<dbReference type="PANTHER" id="PTHR30041">
    <property type="entry name" value="ARSENATE REDUCTASE"/>
    <property type="match status" value="1"/>
</dbReference>
<evidence type="ECO:0000256" key="1">
    <source>
        <dbReference type="ARBA" id="ARBA00023157"/>
    </source>
</evidence>
<dbReference type="SUPFAM" id="SSF52833">
    <property type="entry name" value="Thioredoxin-like"/>
    <property type="match status" value="1"/>
</dbReference>
<evidence type="ECO:0000313" key="5">
    <source>
        <dbReference type="Proteomes" id="UP001164042"/>
    </source>
</evidence>
<dbReference type="NCBIfam" id="TIGR01617">
    <property type="entry name" value="arsC_related"/>
    <property type="match status" value="1"/>
</dbReference>
<evidence type="ECO:0000256" key="2">
    <source>
        <dbReference type="ARBA" id="ARBA00023284"/>
    </source>
</evidence>
<dbReference type="PANTHER" id="PTHR30041:SF7">
    <property type="entry name" value="GLOBAL TRANSCRIPTIONAL REGULATOR SPX"/>
    <property type="match status" value="1"/>
</dbReference>
<keyword evidence="1" id="KW-1015">Disulfide bond</keyword>